<keyword evidence="11 17" id="KW-0472">Membrane</keyword>
<dbReference type="Gene3D" id="3.40.50.300">
    <property type="entry name" value="P-loop containing nucleotide triphosphate hydrolases"/>
    <property type="match status" value="1"/>
</dbReference>
<dbReference type="Gene3D" id="1.10.10.10">
    <property type="entry name" value="Winged helix-like DNA-binding domain superfamily/Winged helix DNA-binding domain"/>
    <property type="match status" value="1"/>
</dbReference>
<dbReference type="Pfam" id="PF17854">
    <property type="entry name" value="FtsK_alpha"/>
    <property type="match status" value="1"/>
</dbReference>
<reference evidence="19 20" key="1">
    <citation type="submission" date="2018-10" db="EMBL/GenBank/DDBJ databases">
        <title>Anaerotruncus faecis sp. nov., isolated from human feces.</title>
        <authorList>
            <person name="Wang Y.-J."/>
        </authorList>
    </citation>
    <scope>NUCLEOTIDE SEQUENCE [LARGE SCALE GENOMIC DNA]</scope>
    <source>
        <strain evidence="19 20">22A2-44</strain>
    </source>
</reference>
<dbReference type="PROSITE" id="PS50901">
    <property type="entry name" value="FTSK"/>
    <property type="match status" value="1"/>
</dbReference>
<evidence type="ECO:0000256" key="12">
    <source>
        <dbReference type="ARBA" id="ARBA00023306"/>
    </source>
</evidence>
<dbReference type="PANTHER" id="PTHR22683">
    <property type="entry name" value="SPORULATION PROTEIN RELATED"/>
    <property type="match status" value="1"/>
</dbReference>
<dbReference type="Pfam" id="PF01580">
    <property type="entry name" value="FtsK_SpoIIIE"/>
    <property type="match status" value="1"/>
</dbReference>
<keyword evidence="9 17" id="KW-1133">Transmembrane helix</keyword>
<evidence type="ECO:0000313" key="19">
    <source>
        <dbReference type="EMBL" id="RLL08906.1"/>
    </source>
</evidence>
<dbReference type="Proteomes" id="UP000276301">
    <property type="component" value="Unassembled WGS sequence"/>
</dbReference>
<keyword evidence="8 15" id="KW-0067">ATP-binding</keyword>
<evidence type="ECO:0000256" key="17">
    <source>
        <dbReference type="SAM" id="Phobius"/>
    </source>
</evidence>
<dbReference type="InterPro" id="IPR036390">
    <property type="entry name" value="WH_DNA-bd_sf"/>
</dbReference>
<feature type="transmembrane region" description="Helical" evidence="17">
    <location>
        <begin position="61"/>
        <end position="82"/>
    </location>
</feature>
<keyword evidence="20" id="KW-1185">Reference proteome</keyword>
<evidence type="ECO:0000256" key="10">
    <source>
        <dbReference type="ARBA" id="ARBA00023125"/>
    </source>
</evidence>
<evidence type="ECO:0000256" key="4">
    <source>
        <dbReference type="ARBA" id="ARBA00022618"/>
    </source>
</evidence>
<keyword evidence="12" id="KW-0131">Cell cycle</keyword>
<dbReference type="SUPFAM" id="SSF52540">
    <property type="entry name" value="P-loop containing nucleoside triphosphate hydrolases"/>
    <property type="match status" value="1"/>
</dbReference>
<protein>
    <submittedName>
        <fullName evidence="19">DNA translocase FtsK</fullName>
    </submittedName>
</protein>
<proteinExistence type="inferred from homology"/>
<dbReference type="GO" id="GO:0051301">
    <property type="term" value="P:cell division"/>
    <property type="evidence" value="ECO:0007669"/>
    <property type="project" value="UniProtKB-KW"/>
</dbReference>
<evidence type="ECO:0000256" key="3">
    <source>
        <dbReference type="ARBA" id="ARBA00022475"/>
    </source>
</evidence>
<dbReference type="SMART" id="SM00382">
    <property type="entry name" value="AAA"/>
    <property type="match status" value="1"/>
</dbReference>
<dbReference type="Pfam" id="PF09397">
    <property type="entry name" value="FtsK_gamma"/>
    <property type="match status" value="1"/>
</dbReference>
<dbReference type="GO" id="GO:0007059">
    <property type="term" value="P:chromosome segregation"/>
    <property type="evidence" value="ECO:0007669"/>
    <property type="project" value="UniProtKB-KW"/>
</dbReference>
<dbReference type="InterPro" id="IPR027417">
    <property type="entry name" value="P-loop_NTPase"/>
</dbReference>
<comment type="subcellular location">
    <subcellularLocation>
        <location evidence="1">Cell membrane</location>
        <topology evidence="1">Multi-pass membrane protein</topology>
    </subcellularLocation>
</comment>
<dbReference type="EMBL" id="RCHT01000027">
    <property type="protein sequence ID" value="RLL08906.1"/>
    <property type="molecule type" value="Genomic_DNA"/>
</dbReference>
<evidence type="ECO:0000259" key="18">
    <source>
        <dbReference type="PROSITE" id="PS50901"/>
    </source>
</evidence>
<gene>
    <name evidence="19" type="ORF">D4A47_11280</name>
</gene>
<feature type="compositionally biased region" description="Pro residues" evidence="16">
    <location>
        <begin position="318"/>
        <end position="336"/>
    </location>
</feature>
<keyword evidence="5 17" id="KW-0812">Transmembrane</keyword>
<feature type="transmembrane region" description="Helical" evidence="17">
    <location>
        <begin position="94"/>
        <end position="115"/>
    </location>
</feature>
<feature type="transmembrane region" description="Helical" evidence="17">
    <location>
        <begin position="160"/>
        <end position="182"/>
    </location>
</feature>
<dbReference type="GO" id="GO:0005524">
    <property type="term" value="F:ATP binding"/>
    <property type="evidence" value="ECO:0007669"/>
    <property type="project" value="UniProtKB-UniRule"/>
</dbReference>
<dbReference type="InterPro" id="IPR002543">
    <property type="entry name" value="FtsK_dom"/>
</dbReference>
<dbReference type="InterPro" id="IPR050206">
    <property type="entry name" value="FtsK/SpoIIIE/SftA"/>
</dbReference>
<dbReference type="InterPro" id="IPR003593">
    <property type="entry name" value="AAA+_ATPase"/>
</dbReference>
<feature type="transmembrane region" description="Helical" evidence="17">
    <location>
        <begin position="31"/>
        <end position="49"/>
    </location>
</feature>
<dbReference type="InterPro" id="IPR025199">
    <property type="entry name" value="FtsK_4TM"/>
</dbReference>
<name>A0A498CJW4_9FIRM</name>
<keyword evidence="10" id="KW-0238">DNA-binding</keyword>
<dbReference type="InterPro" id="IPR041027">
    <property type="entry name" value="FtsK_alpha"/>
</dbReference>
<evidence type="ECO:0000313" key="20">
    <source>
        <dbReference type="Proteomes" id="UP000276301"/>
    </source>
</evidence>
<evidence type="ECO:0000256" key="16">
    <source>
        <dbReference type="SAM" id="MobiDB-lite"/>
    </source>
</evidence>
<evidence type="ECO:0000256" key="9">
    <source>
        <dbReference type="ARBA" id="ARBA00022989"/>
    </source>
</evidence>
<keyword evidence="7" id="KW-0159">Chromosome partition</keyword>
<comment type="caution">
    <text evidence="19">The sequence shown here is derived from an EMBL/GenBank/DDBJ whole genome shotgun (WGS) entry which is preliminary data.</text>
</comment>
<organism evidence="19 20">
    <name type="scientific">Anaerotruncus massiliensis</name>
    <name type="common">ex Liu et al. 2021</name>
    <dbReference type="NCBI Taxonomy" id="2321404"/>
    <lineage>
        <taxon>Bacteria</taxon>
        <taxon>Bacillati</taxon>
        <taxon>Bacillota</taxon>
        <taxon>Clostridia</taxon>
        <taxon>Eubacteriales</taxon>
        <taxon>Oscillospiraceae</taxon>
        <taxon>Anaerotruncus</taxon>
    </lineage>
</organism>
<dbReference type="AlphaFoldDB" id="A0A498CJW4"/>
<feature type="domain" description="FtsK" evidence="18">
    <location>
        <begin position="497"/>
        <end position="689"/>
    </location>
</feature>
<dbReference type="SUPFAM" id="SSF46785">
    <property type="entry name" value="Winged helix' DNA-binding domain"/>
    <property type="match status" value="1"/>
</dbReference>
<evidence type="ECO:0000256" key="2">
    <source>
        <dbReference type="ARBA" id="ARBA00006474"/>
    </source>
</evidence>
<evidence type="ECO:0000256" key="1">
    <source>
        <dbReference type="ARBA" id="ARBA00004651"/>
    </source>
</evidence>
<dbReference type="GO" id="GO:0005886">
    <property type="term" value="C:plasma membrane"/>
    <property type="evidence" value="ECO:0007669"/>
    <property type="project" value="UniProtKB-SubCell"/>
</dbReference>
<dbReference type="RefSeq" id="WP_121587353.1">
    <property type="nucleotide sequence ID" value="NZ_RCHT01000027.1"/>
</dbReference>
<sequence length="850" mass="90974">MATKTSSNSRGKSAAATRKRNAAQQRARRQIHAIILFAVGIFVAALTLVKGSSGWNWLHNAMFGLFGWGAIFVAVTLLYIAALLTMDKPFKARAFECGVLVVLFCGALQIFQMGLPESDHLLDMLVECILRGTEVKSGGLFGAIAGLPLLHFFGKVGAGVVIVLLIFVFLMLLTGGTLIGLARAAHQPVKKIEETYADQMQKQEERRAARAQAAPKTPIDIPLDTPRRGRKTAKAAPDLTSDVPQAGAPGAPAAPRPKAAAIDIPLDDDFDPALAGGFSLLPADEAMEFVPAPQPSIDDLVSKAATDTGRFSFKAEPAPEPEPAPPFEPDPVPSPPLDRGKPDEGIQMELEAESTIPVHPAYVKPHVGLLKEPRRKSETDITDEMRANAQRLVDTLASFGVQTRIVDISRGPAVTRYELQPSAGVKISRITGLADDIALNLASAGVRIEAPIPNKAAVGIEVPNKVISAVSIREIIDSKEFQGAKSKLTAALGRDIAGNVTLADISKMPHLLIAGSTGSGKSVCINSIIMSLLYKSTPEEVRFLMIDPKVVELGVYNGIPQLLVPVVTDPKKAAGALSWAVTEMLKRYKLFADNSVRDLGSYNHLAARTEGMTTLPQIVIIIDELADLMMAAPTEVEDYICRLAQMARAAGMHLIIATQRPSVDVITGVIKANIPSRIAFAVSSQVDSRTILDMGGAEKLLGRGDMLFNPVGAAKPVRVQGCFVTDEEIEDVIAFIKSDASAEYDEEIVSEIDNHVVAGKGSKNGGGSDSAASGEEEDEMLLPAIECVVEAGMASTSLLQRRLKLGYARAARIVDEMEQRGIVGPFEGSKPRQVLISPERWAEMKLNRAD</sequence>
<evidence type="ECO:0000256" key="13">
    <source>
        <dbReference type="ARBA" id="ARBA00024986"/>
    </source>
</evidence>
<feature type="region of interest" description="Disordered" evidence="16">
    <location>
        <begin position="198"/>
        <end position="257"/>
    </location>
</feature>
<dbReference type="GO" id="GO:0003677">
    <property type="term" value="F:DNA binding"/>
    <property type="evidence" value="ECO:0007669"/>
    <property type="project" value="UniProtKB-KW"/>
</dbReference>
<dbReference type="Gene3D" id="3.30.980.40">
    <property type="match status" value="1"/>
</dbReference>
<evidence type="ECO:0000256" key="8">
    <source>
        <dbReference type="ARBA" id="ARBA00022840"/>
    </source>
</evidence>
<dbReference type="SMART" id="SM00843">
    <property type="entry name" value="Ftsk_gamma"/>
    <property type="match status" value="1"/>
</dbReference>
<keyword evidence="6 15" id="KW-0547">Nucleotide-binding</keyword>
<dbReference type="Pfam" id="PF13491">
    <property type="entry name" value="FtsK_4TM"/>
    <property type="match status" value="1"/>
</dbReference>
<comment type="subunit">
    <text evidence="14">Homohexamer. Forms a ring that surrounds DNA.</text>
</comment>
<evidence type="ECO:0000256" key="14">
    <source>
        <dbReference type="ARBA" id="ARBA00025923"/>
    </source>
</evidence>
<dbReference type="InterPro" id="IPR018541">
    <property type="entry name" value="Ftsk_gamma"/>
</dbReference>
<evidence type="ECO:0000256" key="15">
    <source>
        <dbReference type="PROSITE-ProRule" id="PRU00289"/>
    </source>
</evidence>
<feature type="binding site" evidence="15">
    <location>
        <begin position="515"/>
        <end position="522"/>
    </location>
    <ligand>
        <name>ATP</name>
        <dbReference type="ChEBI" id="CHEBI:30616"/>
    </ligand>
</feature>
<dbReference type="PANTHER" id="PTHR22683:SF41">
    <property type="entry name" value="DNA TRANSLOCASE FTSK"/>
    <property type="match status" value="1"/>
</dbReference>
<feature type="transmembrane region" description="Helical" evidence="17">
    <location>
        <begin position="135"/>
        <end position="153"/>
    </location>
</feature>
<accession>A0A498CJW4</accession>
<evidence type="ECO:0000256" key="5">
    <source>
        <dbReference type="ARBA" id="ARBA00022692"/>
    </source>
</evidence>
<keyword evidence="4" id="KW-0132">Cell division</keyword>
<feature type="compositionally biased region" description="Low complexity" evidence="16">
    <location>
        <begin position="244"/>
        <end position="257"/>
    </location>
</feature>
<comment type="function">
    <text evidence="13">Essential cell division protein that coordinates cell division and chromosome segregation. The N-terminus is involved in assembly of the cell-division machinery. The C-terminus functions as a DNA motor that moves dsDNA in an ATP-dependent manner towards the dif recombination site, which is located within the replication terminus region. Required for activation of the Xer recombinase, allowing activation of chromosome unlinking by recombination.</text>
</comment>
<dbReference type="CDD" id="cd01127">
    <property type="entry name" value="TrwB_TraG_TraD_VirD4"/>
    <property type="match status" value="1"/>
</dbReference>
<dbReference type="InterPro" id="IPR036388">
    <property type="entry name" value="WH-like_DNA-bd_sf"/>
</dbReference>
<feature type="region of interest" description="Disordered" evidence="16">
    <location>
        <begin position="313"/>
        <end position="343"/>
    </location>
</feature>
<evidence type="ECO:0000256" key="7">
    <source>
        <dbReference type="ARBA" id="ARBA00022829"/>
    </source>
</evidence>
<evidence type="ECO:0000256" key="6">
    <source>
        <dbReference type="ARBA" id="ARBA00022741"/>
    </source>
</evidence>
<comment type="similarity">
    <text evidence="2">Belongs to the FtsK/SpoIIIE/SftA family.</text>
</comment>
<keyword evidence="3" id="KW-1003">Cell membrane</keyword>
<evidence type="ECO:0000256" key="11">
    <source>
        <dbReference type="ARBA" id="ARBA00023136"/>
    </source>
</evidence>